<feature type="transmembrane region" description="Helical" evidence="1">
    <location>
        <begin position="21"/>
        <end position="43"/>
    </location>
</feature>
<feature type="transmembrane region" description="Helical" evidence="1">
    <location>
        <begin position="155"/>
        <end position="177"/>
    </location>
</feature>
<dbReference type="RefSeq" id="WP_313271690.1">
    <property type="nucleotide sequence ID" value="NZ_JASXSX010000001.1"/>
</dbReference>
<evidence type="ECO:0000313" key="2">
    <source>
        <dbReference type="EMBL" id="MDT3766632.1"/>
    </source>
</evidence>
<feature type="transmembrane region" description="Helical" evidence="1">
    <location>
        <begin position="226"/>
        <end position="246"/>
    </location>
</feature>
<proteinExistence type="predicted"/>
<dbReference type="Proteomes" id="UP001247542">
    <property type="component" value="Unassembled WGS sequence"/>
</dbReference>
<protein>
    <submittedName>
        <fullName evidence="2">Uncharacterized protein</fullName>
    </submittedName>
</protein>
<name>A0ABU3I8C3_9ACTO</name>
<accession>A0ABU3I8C3</accession>
<dbReference type="EMBL" id="JASXSX010000001">
    <property type="protein sequence ID" value="MDT3766632.1"/>
    <property type="molecule type" value="Genomic_DNA"/>
</dbReference>
<keyword evidence="3" id="KW-1185">Reference proteome</keyword>
<keyword evidence="1" id="KW-0812">Transmembrane</keyword>
<keyword evidence="1" id="KW-0472">Membrane</keyword>
<feature type="transmembrane region" description="Helical" evidence="1">
    <location>
        <begin position="124"/>
        <end position="143"/>
    </location>
</feature>
<sequence length="292" mass="30350">MSKTSATQWGEPRFLFNPTEPVRPAIIVTLSFVLAPAAFLLLFTSVGRLLNAGAGGTPLASPTGQLGVLGSAILLLLIAHTVRWSNAGMGVLTIWSAALTLIYAAQGLLGASSCTQALTRWTQLPLYACSICVGVTLMTKYMTTRAPQPNPRIPAWLAFTCAFVLSGAIVGMLYVLAPRNVDAIRLGDASLLPARTSGEVALIVLTCLGAMVLALLANISVGAVQAAAWIFFLIPGLIVVPTVTTLTDVTATPSNSAIIAWQMTMPVCATIGVLLATTTHAIALAHNPQTSG</sequence>
<feature type="transmembrane region" description="Helical" evidence="1">
    <location>
        <begin position="200"/>
        <end position="219"/>
    </location>
</feature>
<feature type="transmembrane region" description="Helical" evidence="1">
    <location>
        <begin position="63"/>
        <end position="82"/>
    </location>
</feature>
<feature type="transmembrane region" description="Helical" evidence="1">
    <location>
        <begin position="89"/>
        <end position="112"/>
    </location>
</feature>
<keyword evidence="1" id="KW-1133">Transmembrane helix</keyword>
<evidence type="ECO:0000313" key="3">
    <source>
        <dbReference type="Proteomes" id="UP001247542"/>
    </source>
</evidence>
<evidence type="ECO:0000256" key="1">
    <source>
        <dbReference type="SAM" id="Phobius"/>
    </source>
</evidence>
<gene>
    <name evidence="2" type="ORF">QS713_00915</name>
</gene>
<feature type="transmembrane region" description="Helical" evidence="1">
    <location>
        <begin position="258"/>
        <end position="285"/>
    </location>
</feature>
<reference evidence="2 3" key="1">
    <citation type="submission" date="2023-06" db="EMBL/GenBank/DDBJ databases">
        <title>Draft genome sequence of Gleimia hominis type strain CCUG 57540T.</title>
        <authorList>
            <person name="Salva-Serra F."/>
            <person name="Cardew S."/>
            <person name="Jensie Markopoulos S."/>
            <person name="Ohlen M."/>
            <person name="Inganas E."/>
            <person name="Svensson-Stadler L."/>
            <person name="Moore E.R.B."/>
        </authorList>
    </citation>
    <scope>NUCLEOTIDE SEQUENCE [LARGE SCALE GENOMIC DNA]</scope>
    <source>
        <strain evidence="2 3">CCUG 57540</strain>
    </source>
</reference>
<organism evidence="2 3">
    <name type="scientific">Gleimia hominis</name>
    <dbReference type="NCBI Taxonomy" id="595468"/>
    <lineage>
        <taxon>Bacteria</taxon>
        <taxon>Bacillati</taxon>
        <taxon>Actinomycetota</taxon>
        <taxon>Actinomycetes</taxon>
        <taxon>Actinomycetales</taxon>
        <taxon>Actinomycetaceae</taxon>
        <taxon>Gleimia</taxon>
    </lineage>
</organism>
<comment type="caution">
    <text evidence="2">The sequence shown here is derived from an EMBL/GenBank/DDBJ whole genome shotgun (WGS) entry which is preliminary data.</text>
</comment>